<dbReference type="AlphaFoldDB" id="A0A0D0ANW6"/>
<dbReference type="HOGENOM" id="CLU_1928998_0_0_1"/>
<protein>
    <submittedName>
        <fullName evidence="1">Uncharacterized protein</fullName>
    </submittedName>
</protein>
<gene>
    <name evidence="1" type="ORF">CY34DRAFT_689106</name>
</gene>
<organism evidence="1 2">
    <name type="scientific">Suillus luteus UH-Slu-Lm8-n1</name>
    <dbReference type="NCBI Taxonomy" id="930992"/>
    <lineage>
        <taxon>Eukaryota</taxon>
        <taxon>Fungi</taxon>
        <taxon>Dikarya</taxon>
        <taxon>Basidiomycota</taxon>
        <taxon>Agaricomycotina</taxon>
        <taxon>Agaricomycetes</taxon>
        <taxon>Agaricomycetidae</taxon>
        <taxon>Boletales</taxon>
        <taxon>Suillineae</taxon>
        <taxon>Suillaceae</taxon>
        <taxon>Suillus</taxon>
    </lineage>
</organism>
<reference evidence="1 2" key="1">
    <citation type="submission" date="2014-04" db="EMBL/GenBank/DDBJ databases">
        <authorList>
            <consortium name="DOE Joint Genome Institute"/>
            <person name="Kuo A."/>
            <person name="Ruytinx J."/>
            <person name="Rineau F."/>
            <person name="Colpaert J."/>
            <person name="Kohler A."/>
            <person name="Nagy L.G."/>
            <person name="Floudas D."/>
            <person name="Copeland A."/>
            <person name="Barry K.W."/>
            <person name="Cichocki N."/>
            <person name="Veneault-Fourrey C."/>
            <person name="LaButti K."/>
            <person name="Lindquist E.A."/>
            <person name="Lipzen A."/>
            <person name="Lundell T."/>
            <person name="Morin E."/>
            <person name="Murat C."/>
            <person name="Sun H."/>
            <person name="Tunlid A."/>
            <person name="Henrissat B."/>
            <person name="Grigoriev I.V."/>
            <person name="Hibbett D.S."/>
            <person name="Martin F."/>
            <person name="Nordberg H.P."/>
            <person name="Cantor M.N."/>
            <person name="Hua S.X."/>
        </authorList>
    </citation>
    <scope>NUCLEOTIDE SEQUENCE [LARGE SCALE GENOMIC DNA]</scope>
    <source>
        <strain evidence="1 2">UH-Slu-Lm8-n1</strain>
    </source>
</reference>
<dbReference type="InParanoid" id="A0A0D0ANW6"/>
<dbReference type="Proteomes" id="UP000054485">
    <property type="component" value="Unassembled WGS sequence"/>
</dbReference>
<name>A0A0D0ANW6_9AGAM</name>
<reference evidence="2" key="2">
    <citation type="submission" date="2015-01" db="EMBL/GenBank/DDBJ databases">
        <title>Evolutionary Origins and Diversification of the Mycorrhizal Mutualists.</title>
        <authorList>
            <consortium name="DOE Joint Genome Institute"/>
            <consortium name="Mycorrhizal Genomics Consortium"/>
            <person name="Kohler A."/>
            <person name="Kuo A."/>
            <person name="Nagy L.G."/>
            <person name="Floudas D."/>
            <person name="Copeland A."/>
            <person name="Barry K.W."/>
            <person name="Cichocki N."/>
            <person name="Veneault-Fourrey C."/>
            <person name="LaButti K."/>
            <person name="Lindquist E.A."/>
            <person name="Lipzen A."/>
            <person name="Lundell T."/>
            <person name="Morin E."/>
            <person name="Murat C."/>
            <person name="Riley R."/>
            <person name="Ohm R."/>
            <person name="Sun H."/>
            <person name="Tunlid A."/>
            <person name="Henrissat B."/>
            <person name="Grigoriev I.V."/>
            <person name="Hibbett D.S."/>
            <person name="Martin F."/>
        </authorList>
    </citation>
    <scope>NUCLEOTIDE SEQUENCE [LARGE SCALE GENOMIC DNA]</scope>
    <source>
        <strain evidence="2">UH-Slu-Lm8-n1</strain>
    </source>
</reference>
<evidence type="ECO:0000313" key="2">
    <source>
        <dbReference type="Proteomes" id="UP000054485"/>
    </source>
</evidence>
<accession>A0A0D0ANW6</accession>
<keyword evidence="2" id="KW-1185">Reference proteome</keyword>
<sequence>METYFCYGIDGMGSLSRCSRTFKPRGKIVYKSDNLRAIDGFGVVVFRGIYFKDATLWSVYTSIVIRRHARLEGWCRETPVSYTLLTRNIFDAKYTHSPWPIPSENWLCWERAVCVEVCCAEASTSTAQCSR</sequence>
<dbReference type="EMBL" id="KN835885">
    <property type="protein sequence ID" value="KIK33698.1"/>
    <property type="molecule type" value="Genomic_DNA"/>
</dbReference>
<proteinExistence type="predicted"/>
<evidence type="ECO:0000313" key="1">
    <source>
        <dbReference type="EMBL" id="KIK33698.1"/>
    </source>
</evidence>